<evidence type="ECO:0000256" key="6">
    <source>
        <dbReference type="ARBA" id="ARBA00022806"/>
    </source>
</evidence>
<dbReference type="InterPro" id="IPR011604">
    <property type="entry name" value="PDDEXK-like_dom_sf"/>
</dbReference>
<keyword evidence="4 15" id="KW-0227">DNA damage</keyword>
<dbReference type="PANTHER" id="PTHR11070">
    <property type="entry name" value="UVRD / RECB / PCRA DNA HELICASE FAMILY MEMBER"/>
    <property type="match status" value="1"/>
</dbReference>
<dbReference type="Gene3D" id="1.10.3170.10">
    <property type="entry name" value="Recbcd, chain B, domain 2"/>
    <property type="match status" value="1"/>
</dbReference>
<gene>
    <name evidence="15 20" type="primary">recB</name>
    <name evidence="20" type="ORF">V6U78_05560</name>
</gene>
<feature type="domain" description="UvrD-like helicase ATP-binding" evidence="18">
    <location>
        <begin position="1"/>
        <end position="499"/>
    </location>
</feature>
<feature type="compositionally biased region" description="Basic and acidic residues" evidence="17">
    <location>
        <begin position="1003"/>
        <end position="1018"/>
    </location>
</feature>
<dbReference type="HAMAP" id="MF_01485">
    <property type="entry name" value="RecB"/>
    <property type="match status" value="1"/>
</dbReference>
<dbReference type="InterPro" id="IPR004586">
    <property type="entry name" value="RecB"/>
</dbReference>
<comment type="domain">
    <text evidence="15">The C-terminal domain has nuclease activity and interacts with RecD. It interacts with RecA, facilitating its loading onto ssDNA.</text>
</comment>
<dbReference type="NCBIfam" id="TIGR00609">
    <property type="entry name" value="recB"/>
    <property type="match status" value="1"/>
</dbReference>
<dbReference type="Gene3D" id="3.40.50.300">
    <property type="entry name" value="P-loop containing nucleotide triphosphate hydrolases"/>
    <property type="match status" value="2"/>
</dbReference>
<keyword evidence="1 15" id="KW-0540">Nuclease</keyword>
<feature type="region of interest" description="Nuclease activity, interacts with RecD and RecA" evidence="15">
    <location>
        <begin position="971"/>
        <end position="1317"/>
    </location>
</feature>
<dbReference type="Proteomes" id="UP001621714">
    <property type="component" value="Unassembled WGS sequence"/>
</dbReference>
<keyword evidence="11 15" id="KW-0234">DNA repair</keyword>
<evidence type="ECO:0000256" key="10">
    <source>
        <dbReference type="ARBA" id="ARBA00023125"/>
    </source>
</evidence>
<dbReference type="EC" id="3.1.11.5" evidence="15"/>
<dbReference type="PANTHER" id="PTHR11070:SF23">
    <property type="entry name" value="RECBCD ENZYME SUBUNIT RECB"/>
    <property type="match status" value="1"/>
</dbReference>
<dbReference type="SUPFAM" id="SSF52980">
    <property type="entry name" value="Restriction endonuclease-like"/>
    <property type="match status" value="1"/>
</dbReference>
<dbReference type="InterPro" id="IPR000212">
    <property type="entry name" value="DNA_helicase_UvrD/REP"/>
</dbReference>
<evidence type="ECO:0000256" key="4">
    <source>
        <dbReference type="ARBA" id="ARBA00022763"/>
    </source>
</evidence>
<dbReference type="RefSeq" id="WP_405338269.1">
    <property type="nucleotide sequence ID" value="NZ_JBANFI010000003.1"/>
</dbReference>
<comment type="similarity">
    <text evidence="15">Belongs to the helicase family. UvrD subfamily.</text>
</comment>
<reference evidence="20 21" key="1">
    <citation type="submission" date="2024-02" db="EMBL/GenBank/DDBJ databases">
        <title>Marinospirillum sp. MEB 164 isolated from Lonar lake sediment.</title>
        <authorList>
            <person name="Joshi A."/>
            <person name="Thite S."/>
        </authorList>
    </citation>
    <scope>NUCLEOTIDE SEQUENCE [LARGE SCALE GENOMIC DNA]</scope>
    <source>
        <strain evidence="20 21">MEB164</strain>
    </source>
</reference>
<keyword evidence="12 15" id="KW-0413">Isomerase</keyword>
<dbReference type="InterPro" id="IPR011335">
    <property type="entry name" value="Restrct_endonuc-II-like"/>
</dbReference>
<comment type="catalytic activity">
    <reaction evidence="15">
        <text>Exonucleolytic cleavage (in the presence of ATP) in either 5'- to 3'- or 3'- to 5'-direction to yield 5'-phosphooligonucleotides.</text>
        <dbReference type="EC" id="3.1.11.5"/>
    </reaction>
</comment>
<proteinExistence type="inferred from homology"/>
<evidence type="ECO:0000256" key="15">
    <source>
        <dbReference type="HAMAP-Rule" id="MF_01485"/>
    </source>
</evidence>
<evidence type="ECO:0000256" key="9">
    <source>
        <dbReference type="ARBA" id="ARBA00022842"/>
    </source>
</evidence>
<dbReference type="Gene3D" id="3.90.320.10">
    <property type="match status" value="1"/>
</dbReference>
<dbReference type="Pfam" id="PF13361">
    <property type="entry name" value="UvrD_C"/>
    <property type="match status" value="2"/>
</dbReference>
<dbReference type="InterPro" id="IPR014017">
    <property type="entry name" value="DNA_helicase_UvrD-like_C"/>
</dbReference>
<evidence type="ECO:0000256" key="3">
    <source>
        <dbReference type="ARBA" id="ARBA00022741"/>
    </source>
</evidence>
<dbReference type="Pfam" id="PF00580">
    <property type="entry name" value="UvrD-helicase"/>
    <property type="match status" value="1"/>
</dbReference>
<evidence type="ECO:0000256" key="14">
    <source>
        <dbReference type="ARBA" id="ARBA00048988"/>
    </source>
</evidence>
<dbReference type="InterPro" id="IPR038726">
    <property type="entry name" value="PDDEXK_AddAB-type"/>
</dbReference>
<evidence type="ECO:0000256" key="7">
    <source>
        <dbReference type="ARBA" id="ARBA00022839"/>
    </source>
</evidence>
<evidence type="ECO:0000256" key="1">
    <source>
        <dbReference type="ARBA" id="ARBA00022722"/>
    </source>
</evidence>
<dbReference type="PROSITE" id="PS51217">
    <property type="entry name" value="UVRD_HELICASE_CTER"/>
    <property type="match status" value="1"/>
</dbReference>
<dbReference type="GO" id="GO:0008854">
    <property type="term" value="F:exodeoxyribonuclease V activity"/>
    <property type="evidence" value="ECO:0007669"/>
    <property type="project" value="UniProtKB-EC"/>
</dbReference>
<evidence type="ECO:0000256" key="8">
    <source>
        <dbReference type="ARBA" id="ARBA00022840"/>
    </source>
</evidence>
<protein>
    <recommendedName>
        <fullName evidence="15">RecBCD enzyme subunit RecB</fullName>
        <ecNumber evidence="15">3.1.11.5</ecNumber>
        <ecNumber evidence="15">5.6.2.4</ecNumber>
    </recommendedName>
    <alternativeName>
        <fullName evidence="15">DNA 3'-5' helicase subunit RecB</fullName>
    </alternativeName>
    <alternativeName>
        <fullName evidence="15">Exonuclease V subunit RecB</fullName>
        <shortName evidence="15">ExoV subunit RecB</shortName>
    </alternativeName>
    <alternativeName>
        <fullName evidence="15">Helicase/nuclease RecBCD subunit RecB</fullName>
    </alternativeName>
</protein>
<keyword evidence="9 15" id="KW-0460">Magnesium</keyword>
<keyword evidence="3 15" id="KW-0547">Nucleotide-binding</keyword>
<comment type="subunit">
    <text evidence="15">Heterotrimer of RecB, RecC and RecD. All subunits contribute to DNA-binding. Interacts with RecA.</text>
</comment>
<feature type="binding site" evidence="15">
    <location>
        <position position="1063"/>
    </location>
    <ligand>
        <name>Mg(2+)</name>
        <dbReference type="ChEBI" id="CHEBI:18420"/>
    </ligand>
</feature>
<feature type="region of interest" description="DNA-binding and helicase activity, interacts with RecC" evidence="15">
    <location>
        <begin position="1"/>
        <end position="923"/>
    </location>
</feature>
<comment type="function">
    <text evidence="15">A helicase/nuclease that prepares dsDNA breaks (DSB) for recombinational DNA repair. Binds to DSBs and unwinds DNA via a highly rapid and processive ATP-dependent bidirectional helicase activity. Unwinds dsDNA until it encounters a Chi (crossover hotspot instigator) sequence from the 3' direction. Cuts ssDNA a few nucleotides 3' to the Chi site. The properties and activities of the enzyme are changed at Chi. The Chi-altered holoenzyme produces a long 3'-ssDNA overhang and facilitates RecA-binding to the ssDNA for homologous DNA recombination and repair. Holoenzyme degrades any linearized DNA that is unable to undergo homologous recombination. In the holoenzyme this subunit contributes ATPase, 3'-5' helicase, exonuclease activity and loads RecA onto ssDNA.</text>
</comment>
<evidence type="ECO:0000313" key="21">
    <source>
        <dbReference type="Proteomes" id="UP001621714"/>
    </source>
</evidence>
<evidence type="ECO:0000313" key="20">
    <source>
        <dbReference type="EMBL" id="MFK7160500.1"/>
    </source>
</evidence>
<dbReference type="EMBL" id="JBANFI010000003">
    <property type="protein sequence ID" value="MFK7160500.1"/>
    <property type="molecule type" value="Genomic_DNA"/>
</dbReference>
<evidence type="ECO:0000259" key="19">
    <source>
        <dbReference type="PROSITE" id="PS51217"/>
    </source>
</evidence>
<feature type="binding site" evidence="15">
    <location>
        <position position="1212"/>
    </location>
    <ligand>
        <name>Mg(2+)</name>
        <dbReference type="ChEBI" id="CHEBI:18420"/>
    </ligand>
</feature>
<comment type="cofactor">
    <cofactor evidence="15">
        <name>Mg(2+)</name>
        <dbReference type="ChEBI" id="CHEBI:18420"/>
    </cofactor>
    <text evidence="15">Binds 1 Mg(2+) ion per subunit.</text>
</comment>
<evidence type="ECO:0000259" key="18">
    <source>
        <dbReference type="PROSITE" id="PS51198"/>
    </source>
</evidence>
<feature type="compositionally biased region" description="Polar residues" evidence="17">
    <location>
        <begin position="988"/>
        <end position="1002"/>
    </location>
</feature>
<comment type="domain">
    <text evidence="15">The N-terminal DNA-binding domain is a ssDNA-dependent ATPase and has ATP-dependent 3'-5' helicase function. This domain interacts with RecC.</text>
</comment>
<keyword evidence="2 15" id="KW-0479">Metal-binding</keyword>
<evidence type="ECO:0000256" key="16">
    <source>
        <dbReference type="PROSITE-ProRule" id="PRU00560"/>
    </source>
</evidence>
<feature type="binding site" evidence="15">
    <location>
        <position position="1199"/>
    </location>
    <ligand>
        <name>Mg(2+)</name>
        <dbReference type="ChEBI" id="CHEBI:18420"/>
    </ligand>
</feature>
<dbReference type="PROSITE" id="PS51198">
    <property type="entry name" value="UVRD_HELICASE_ATP_BIND"/>
    <property type="match status" value="1"/>
</dbReference>
<keyword evidence="7 15" id="KW-0269">Exonuclease</keyword>
<evidence type="ECO:0000256" key="17">
    <source>
        <dbReference type="SAM" id="MobiDB-lite"/>
    </source>
</evidence>
<evidence type="ECO:0000256" key="2">
    <source>
        <dbReference type="ARBA" id="ARBA00022723"/>
    </source>
</evidence>
<comment type="catalytic activity">
    <reaction evidence="14 15">
        <text>ATP + H2O = ADP + phosphate + H(+)</text>
        <dbReference type="Rhea" id="RHEA:13065"/>
        <dbReference type="ChEBI" id="CHEBI:15377"/>
        <dbReference type="ChEBI" id="CHEBI:15378"/>
        <dbReference type="ChEBI" id="CHEBI:30616"/>
        <dbReference type="ChEBI" id="CHEBI:43474"/>
        <dbReference type="ChEBI" id="CHEBI:456216"/>
        <dbReference type="EC" id="5.6.2.4"/>
    </reaction>
</comment>
<feature type="binding site" evidence="16">
    <location>
        <begin position="20"/>
        <end position="27"/>
    </location>
    <ligand>
        <name>ATP</name>
        <dbReference type="ChEBI" id="CHEBI:30616"/>
    </ligand>
</feature>
<dbReference type="InterPro" id="IPR027417">
    <property type="entry name" value="P-loop_NTPase"/>
</dbReference>
<dbReference type="EC" id="5.6.2.4" evidence="15"/>
<feature type="active site" description="For nuclease activity" evidence="15">
    <location>
        <position position="1212"/>
    </location>
</feature>
<keyword evidence="10 15" id="KW-0238">DNA-binding</keyword>
<evidence type="ECO:0000256" key="11">
    <source>
        <dbReference type="ARBA" id="ARBA00023204"/>
    </source>
</evidence>
<feature type="region of interest" description="Disordered" evidence="17">
    <location>
        <begin position="988"/>
        <end position="1025"/>
    </location>
</feature>
<organism evidence="20 21">
    <name type="scientific">Marinospirillum alkalitolerans</name>
    <dbReference type="NCBI Taxonomy" id="3123374"/>
    <lineage>
        <taxon>Bacteria</taxon>
        <taxon>Pseudomonadati</taxon>
        <taxon>Pseudomonadota</taxon>
        <taxon>Gammaproteobacteria</taxon>
        <taxon>Oceanospirillales</taxon>
        <taxon>Oceanospirillaceae</taxon>
        <taxon>Marinospirillum</taxon>
    </lineage>
</organism>
<dbReference type="SUPFAM" id="SSF52540">
    <property type="entry name" value="P-loop containing nucleoside triphosphate hydrolases"/>
    <property type="match status" value="1"/>
</dbReference>
<keyword evidence="8 15" id="KW-0067">ATP-binding</keyword>
<dbReference type="Gene3D" id="1.10.486.10">
    <property type="entry name" value="PCRA, domain 4"/>
    <property type="match status" value="1"/>
</dbReference>
<evidence type="ECO:0000256" key="12">
    <source>
        <dbReference type="ARBA" id="ARBA00023235"/>
    </source>
</evidence>
<feature type="domain" description="UvrD-like helicase C-terminal" evidence="19">
    <location>
        <begin position="539"/>
        <end position="812"/>
    </location>
</feature>
<dbReference type="InterPro" id="IPR014016">
    <property type="entry name" value="UvrD-like_ATP-bd"/>
</dbReference>
<keyword evidence="6 15" id="KW-0347">Helicase</keyword>
<comment type="catalytic activity">
    <reaction evidence="13 15">
        <text>Couples ATP hydrolysis with the unwinding of duplex DNA by translocating in the 3'-5' direction.</text>
        <dbReference type="EC" id="5.6.2.4"/>
    </reaction>
</comment>
<name>A0ABW8PW27_9GAMM</name>
<evidence type="ECO:0000256" key="13">
    <source>
        <dbReference type="ARBA" id="ARBA00034617"/>
    </source>
</evidence>
<dbReference type="CDD" id="cd22352">
    <property type="entry name" value="RecB_C-like"/>
    <property type="match status" value="1"/>
</dbReference>
<evidence type="ECO:0000256" key="5">
    <source>
        <dbReference type="ARBA" id="ARBA00022801"/>
    </source>
</evidence>
<comment type="caution">
    <text evidence="20">The sequence shown here is derived from an EMBL/GenBank/DDBJ whole genome shotgun (WGS) entry which is preliminary data.</text>
</comment>
<accession>A0ABW8PW27</accession>
<sequence length="1317" mass="149313">MTEQLNPLSFPLKGSRLIEASAGTGKTFTLALLYVRLVLGHGTQETAFHQPLTPRDILVLTFTDAAAEELRDRIRCRLVEAADYFLQAEADKSEQDPLEQLRRDYPKEQWNHCAWQLQVAAQSMDEARISTIHSWCHRVLVEQAFDTRGLFNRQLVTDIHDLLAEVVRDYWRCHFYALDAAQAATLIQEAFASPEELHSALKGLLSMGSLGPSFQGEPLKVDDLRAHLAGAHHYQTAKAAADLAFQQAEEERLALAAQVKAHWAEHWAQIKAHLLELRTSLNGQQHDSTTAEKYQALLDQIYAWAIGNAEAPSKLKNYAAGAFKFKKGADWQQEKPLEAFKRLKEYFERATPAQPEVEQPDLPLKAAILAHARSWVEKTFQQRMQQRAEMGFDDLLLELDRALDPAIAPEAAARLAESLRSRFLVAMIDEFQDTDPIQYRIFDRIYGIAQNRQDQGLFMIGDPKQAIYSFRGADIHTYLQARAATAGRHSTLKKNFRSTQGVVEACNTLFQYAEHHERAAFRFQQDDHNPIPFTPVEAQGREETLYLPGSGLEGVHPLNLWYFPPEEEDDKGRPKPLSIKRQRQLAAEATASQIVTWLEAAAQGQAGFGKDGQVTQALQAADIAILVRTSIEAQAIRKALQARQVASVYLSDRESVFSSQEAQDFLHWLHACANPLDEGRVKAALGTNTLNLPLAQLAVWQEDELAWEAQLHTFQQLHWIWQRQGLLAMSYQLLQAFDLPARLIQSAEGERKLTNILHLAEWLQQASRELDGEQALIRHLAEHLEAGDEQQLLRLESDAERIKVITIHKSKGLEYPLVLLPFIASWKEIDGHTPQVPWLREEGRYQEISGQKCFPKAWNTANDERISEDMRLLYVALTRARHALWLGVAALQGGAAKKPQVERSAWGYLLNGGQPVATTEDYEAQLQELAQQSTHFHLQNAPLPQTRPLSIQQQEELEEARPSPQLPHLYQWWIASYSAIQFQSMATQASTARSPEENLQIQQDKDSATSKEEQHNEEDQLNQEEQGHTTAFLDPTNAQQGQLNAQNVLHHFPAGATWGTFLHGLLEWAAVQQYIETPGKSIQGFAALVEDNTASREKFGAFCTRRRIQPRFIEPLWQWLIHFVHTPWTLKALGSDIPDLALKDLKPTQISVEMEFMLESHWVKTSSLDQAVRAQTLHQLERPPAQSHLLNGLLKGFIDLVAEHQGRYFVIDWKSNRLGFQDAAYTQEAMLNTILSHRYDLQYVLYLVALHRLLKARLPDYDYDQHVGGAIYVFLRGTDHQPTQGLFCDKPPKALIEQLDAMLKKTDHPQAEQGAQA</sequence>
<dbReference type="Pfam" id="PF12705">
    <property type="entry name" value="PDDEXK_1"/>
    <property type="match status" value="1"/>
</dbReference>
<keyword evidence="21" id="KW-1185">Reference proteome</keyword>
<comment type="miscellaneous">
    <text evidence="15">In the RecBCD complex, RecB has a slow 3'-5' helicase, an exonuclease activity and loads RecA onto ssDNA, RecD has a fast 5'-3' helicase activity, while RecC stimulates the ATPase and processivity of the RecB helicase and contributes to recognition of the Chi site.</text>
</comment>
<keyword evidence="5 15" id="KW-0378">Hydrolase</keyword>